<accession>A0A1U7XW18</accession>
<name>A0A1U7XW18_NICSY</name>
<dbReference type="Pfam" id="PF00646">
    <property type="entry name" value="F-box"/>
    <property type="match status" value="1"/>
</dbReference>
<keyword evidence="3" id="KW-1185">Reference proteome</keyword>
<reference evidence="3" key="1">
    <citation type="journal article" date="2013" name="Genome Biol.">
        <title>Reference genomes and transcriptomes of Nicotiana sylvestris and Nicotiana tomentosiformis.</title>
        <authorList>
            <person name="Sierro N."/>
            <person name="Battey J.N."/>
            <person name="Ouadi S."/>
            <person name="Bovet L."/>
            <person name="Goepfert S."/>
            <person name="Bakaher N."/>
            <person name="Peitsch M.C."/>
            <person name="Ivanov N.V."/>
        </authorList>
    </citation>
    <scope>NUCLEOTIDE SEQUENCE [LARGE SCALE GENOMIC DNA]</scope>
</reference>
<feature type="domain" description="F-box" evidence="1">
    <location>
        <begin position="16"/>
        <end position="42"/>
    </location>
</feature>
<organism evidence="3 4">
    <name type="scientific">Nicotiana sylvestris</name>
    <name type="common">Wood tobacco</name>
    <name type="synonym">South American tobacco</name>
    <dbReference type="NCBI Taxonomy" id="4096"/>
    <lineage>
        <taxon>Eukaryota</taxon>
        <taxon>Viridiplantae</taxon>
        <taxon>Streptophyta</taxon>
        <taxon>Embryophyta</taxon>
        <taxon>Tracheophyta</taxon>
        <taxon>Spermatophyta</taxon>
        <taxon>Magnoliopsida</taxon>
        <taxon>eudicotyledons</taxon>
        <taxon>Gunneridae</taxon>
        <taxon>Pentapetalae</taxon>
        <taxon>asterids</taxon>
        <taxon>lamiids</taxon>
        <taxon>Solanales</taxon>
        <taxon>Solanaceae</taxon>
        <taxon>Nicotianoideae</taxon>
        <taxon>Nicotianeae</taxon>
        <taxon>Nicotiana</taxon>
    </lineage>
</organism>
<dbReference type="AlphaFoldDB" id="A0A1U7XW18"/>
<dbReference type="Gene3D" id="1.20.1280.50">
    <property type="match status" value="1"/>
</dbReference>
<dbReference type="SUPFAM" id="SSF81383">
    <property type="entry name" value="F-box domain"/>
    <property type="match status" value="1"/>
</dbReference>
<gene>
    <name evidence="4" type="primary">LOC104238475</name>
</gene>
<dbReference type="InterPro" id="IPR036047">
    <property type="entry name" value="F-box-like_dom_sf"/>
</dbReference>
<dbReference type="eggNOG" id="ENOG502R5VP">
    <property type="taxonomic scope" value="Eukaryota"/>
</dbReference>
<feature type="domain" description="F-box associated beta-propeller type 1" evidence="2">
    <location>
        <begin position="84"/>
        <end position="162"/>
    </location>
</feature>
<dbReference type="NCBIfam" id="TIGR01640">
    <property type="entry name" value="F_box_assoc_1"/>
    <property type="match status" value="1"/>
</dbReference>
<dbReference type="RefSeq" id="XP_009791134.1">
    <property type="nucleotide sequence ID" value="XM_009792832.1"/>
</dbReference>
<dbReference type="InterPro" id="IPR006527">
    <property type="entry name" value="F-box-assoc_dom_typ1"/>
</dbReference>
<dbReference type="PANTHER" id="PTHR31111:SF136">
    <property type="entry name" value="F-BOX ASSOCIATED DOMAIN-CONTAINING PROTEIN"/>
    <property type="match status" value="1"/>
</dbReference>
<dbReference type="InterPro" id="IPR017451">
    <property type="entry name" value="F-box-assoc_interact_dom"/>
</dbReference>
<evidence type="ECO:0000259" key="2">
    <source>
        <dbReference type="Pfam" id="PF07734"/>
    </source>
</evidence>
<evidence type="ECO:0000259" key="1">
    <source>
        <dbReference type="Pfam" id="PF00646"/>
    </source>
</evidence>
<sequence length="183" mass="21094">MDVDGAMGIHLQDEKIMDILSILPVRSLLRFKCVSKLWKRLILFEPYFKMKHLDRAKNDQNSRKFLTKPLQNLLLSRWLVSYWEEFCTFGLGYDSTSDDYKILKIDPKARGEILALKSGSWRKIDQHPSGVYPVLSGMDSLAFVNGAFHWLGLSLNDKPSHCFCASVMKDYGVKESWSPLFVL</sequence>
<evidence type="ECO:0000313" key="3">
    <source>
        <dbReference type="Proteomes" id="UP000189701"/>
    </source>
</evidence>
<reference evidence="4" key="2">
    <citation type="submission" date="2025-08" db="UniProtKB">
        <authorList>
            <consortium name="RefSeq"/>
        </authorList>
    </citation>
    <scope>IDENTIFICATION</scope>
    <source>
        <tissue evidence="4">Leaf</tissue>
    </source>
</reference>
<dbReference type="InterPro" id="IPR001810">
    <property type="entry name" value="F-box_dom"/>
</dbReference>
<dbReference type="PANTHER" id="PTHR31111">
    <property type="entry name" value="BNAA05G37150D PROTEIN-RELATED"/>
    <property type="match status" value="1"/>
</dbReference>
<dbReference type="Proteomes" id="UP000189701">
    <property type="component" value="Unplaced"/>
</dbReference>
<dbReference type="Pfam" id="PF07734">
    <property type="entry name" value="FBA_1"/>
    <property type="match status" value="1"/>
</dbReference>
<proteinExistence type="predicted"/>
<evidence type="ECO:0000313" key="4">
    <source>
        <dbReference type="RefSeq" id="XP_009791134.1"/>
    </source>
</evidence>
<protein>
    <submittedName>
        <fullName evidence="4">F-box protein At5g15670</fullName>
    </submittedName>
</protein>